<dbReference type="GO" id="GO:0016746">
    <property type="term" value="F:acyltransferase activity"/>
    <property type="evidence" value="ECO:0007669"/>
    <property type="project" value="UniProtKB-KW"/>
</dbReference>
<evidence type="ECO:0000256" key="2">
    <source>
        <dbReference type="ARBA" id="ARBA00022490"/>
    </source>
</evidence>
<keyword evidence="7" id="KW-1185">Reference proteome</keyword>
<protein>
    <submittedName>
        <fullName evidence="6">Class I poly(R)-hydroxyalkanoic acid synthase</fullName>
    </submittedName>
</protein>
<dbReference type="SUPFAM" id="SSF53474">
    <property type="entry name" value="alpha/beta-Hydrolases"/>
    <property type="match status" value="1"/>
</dbReference>
<dbReference type="EMBL" id="BJZO01000012">
    <property type="protein sequence ID" value="GEO80603.1"/>
    <property type="molecule type" value="Genomic_DNA"/>
</dbReference>
<reference evidence="6 7" key="1">
    <citation type="submission" date="2019-07" db="EMBL/GenBank/DDBJ databases">
        <title>Whole genome shotgun sequence of Rhodospirillum oryzae NBRC 107573.</title>
        <authorList>
            <person name="Hosoyama A."/>
            <person name="Uohara A."/>
            <person name="Ohji S."/>
            <person name="Ichikawa N."/>
        </authorList>
    </citation>
    <scope>NUCLEOTIDE SEQUENCE [LARGE SCALE GENOMIC DNA]</scope>
    <source>
        <strain evidence="6 7">NBRC 107573</strain>
    </source>
</reference>
<keyword evidence="3" id="KW-0808">Transferase</keyword>
<dbReference type="PANTHER" id="PTHR36837:SF5">
    <property type="entry name" value="POLY-3-HYDROXYBUTYRATE SYNTHASE"/>
    <property type="match status" value="1"/>
</dbReference>
<comment type="caution">
    <text evidence="6">The sequence shown here is derived from an EMBL/GenBank/DDBJ whole genome shotgun (WGS) entry which is preliminary data.</text>
</comment>
<evidence type="ECO:0000256" key="4">
    <source>
        <dbReference type="ARBA" id="ARBA00023315"/>
    </source>
</evidence>
<dbReference type="InterPro" id="IPR051321">
    <property type="entry name" value="PHA/PHB_synthase"/>
</dbReference>
<dbReference type="Gene3D" id="3.40.50.1820">
    <property type="entry name" value="alpha/beta hydrolase"/>
    <property type="match status" value="1"/>
</dbReference>
<dbReference type="GO" id="GO:0042619">
    <property type="term" value="P:poly-hydroxybutyrate biosynthetic process"/>
    <property type="evidence" value="ECO:0007669"/>
    <property type="project" value="InterPro"/>
</dbReference>
<dbReference type="GO" id="GO:0005737">
    <property type="term" value="C:cytoplasm"/>
    <property type="evidence" value="ECO:0007669"/>
    <property type="project" value="UniProtKB-SubCell"/>
</dbReference>
<evidence type="ECO:0000256" key="1">
    <source>
        <dbReference type="ARBA" id="ARBA00004496"/>
    </source>
</evidence>
<sequence>MSDAKPGPHTPTRSETTFAEAWTTWLDWMEKSQKLWMAAVNAQVSRPEVEVPDPDAMAESFRRLALKLAENPAPFLDAQATWWRDYLALCEASAGRLRGQKAAPVITPGPGDRRFKDDAWDEDPLFDHLKQSYLMTARAIFSAVDRIEGLDEGARSRIGFYTRQIVDALSPTNFVATNPAARRALVESGGKTLLKGMENLLRDLERGEGRLRVAMTDETAFEVGRDLALTPGKVIYQNALMQLIQYAPTTETVRKRPLLIVPPWINKFYIMDLTPKNSLVRYLVEQGFTVFMISWVNPDASLADKDFGDYMAEGPLTALDVIEQATGEREVALMAYCIGGTLAATTLAHLAAKGENRVKAATFLTTMLDFSDPGELGVFIEPHLLDKLDACMERNGYLDGRYMANAFNMLRDNDLIWSFYVNNYLLGRDPPAFDLLYWNADSTRMPAMMHTFYLRRMYEANELVQPGRLVVKGTPIDLGRIKCPTYLLSTREDHIAPWKSTFKATGLLGGPVRFVLAGSGHIAGVINPPSRPKYGYWTNGRKVKDPDAWLEGAKENPGSWWPDWVSWMDKHAGDPVPARVPGTGALPALEDAPGHYVKARL</sequence>
<dbReference type="AlphaFoldDB" id="A0A512H577"/>
<dbReference type="InterPro" id="IPR010941">
    <property type="entry name" value="PhaC_N"/>
</dbReference>
<evidence type="ECO:0000259" key="5">
    <source>
        <dbReference type="Pfam" id="PF07167"/>
    </source>
</evidence>
<dbReference type="PANTHER" id="PTHR36837">
    <property type="entry name" value="POLY(3-HYDROXYALKANOATE) POLYMERASE SUBUNIT PHAC"/>
    <property type="match status" value="1"/>
</dbReference>
<evidence type="ECO:0000313" key="6">
    <source>
        <dbReference type="EMBL" id="GEO80603.1"/>
    </source>
</evidence>
<dbReference type="Pfam" id="PF07167">
    <property type="entry name" value="PhaC_N"/>
    <property type="match status" value="1"/>
</dbReference>
<dbReference type="RefSeq" id="WP_246135383.1">
    <property type="nucleotide sequence ID" value="NZ_BJZO01000012.1"/>
</dbReference>
<feature type="domain" description="Poly-beta-hydroxybutyrate polymerase N-terminal" evidence="5">
    <location>
        <begin position="112"/>
        <end position="283"/>
    </location>
</feature>
<gene>
    <name evidence="6" type="ORF">ROR02_07340</name>
</gene>
<keyword evidence="4" id="KW-0012">Acyltransferase</keyword>
<dbReference type="NCBIfam" id="TIGR01838">
    <property type="entry name" value="PHA_synth_I"/>
    <property type="match status" value="1"/>
</dbReference>
<evidence type="ECO:0000313" key="7">
    <source>
        <dbReference type="Proteomes" id="UP000321567"/>
    </source>
</evidence>
<dbReference type="InterPro" id="IPR010963">
    <property type="entry name" value="PHA_synth_I"/>
</dbReference>
<evidence type="ECO:0000256" key="3">
    <source>
        <dbReference type="ARBA" id="ARBA00022679"/>
    </source>
</evidence>
<organism evidence="6 7">
    <name type="scientific">Pararhodospirillum oryzae</name>
    <dbReference type="NCBI Taxonomy" id="478448"/>
    <lineage>
        <taxon>Bacteria</taxon>
        <taxon>Pseudomonadati</taxon>
        <taxon>Pseudomonadota</taxon>
        <taxon>Alphaproteobacteria</taxon>
        <taxon>Rhodospirillales</taxon>
        <taxon>Rhodospirillaceae</taxon>
        <taxon>Pararhodospirillum</taxon>
    </lineage>
</organism>
<dbReference type="InterPro" id="IPR029058">
    <property type="entry name" value="AB_hydrolase_fold"/>
</dbReference>
<proteinExistence type="predicted"/>
<name>A0A512H577_9PROT</name>
<dbReference type="Proteomes" id="UP000321567">
    <property type="component" value="Unassembled WGS sequence"/>
</dbReference>
<keyword evidence="2" id="KW-0963">Cytoplasm</keyword>
<comment type="subcellular location">
    <subcellularLocation>
        <location evidence="1">Cytoplasm</location>
    </subcellularLocation>
</comment>
<accession>A0A512H577</accession>